<organism evidence="2 3">
    <name type="scientific">Sphingomonas qomolangmaensis</name>
    <dbReference type="NCBI Taxonomy" id="2918765"/>
    <lineage>
        <taxon>Bacteria</taxon>
        <taxon>Pseudomonadati</taxon>
        <taxon>Pseudomonadota</taxon>
        <taxon>Alphaproteobacteria</taxon>
        <taxon>Sphingomonadales</taxon>
        <taxon>Sphingomonadaceae</taxon>
        <taxon>Sphingomonas</taxon>
    </lineage>
</organism>
<evidence type="ECO:0000313" key="3">
    <source>
        <dbReference type="Proteomes" id="UP001058533"/>
    </source>
</evidence>
<feature type="transmembrane region" description="Helical" evidence="1">
    <location>
        <begin position="49"/>
        <end position="75"/>
    </location>
</feature>
<sequence length="118" mass="11904">MAIGGEPQQPGVTTLVARTVEDAKRWSQAELAYYKALAGDRGGDAGVGIAFGVAALALVQAALIAALVGIVLTLAPAIGPGWATLVVVLATLALAGLLGWLALGKIRRATRPVSDMTS</sequence>
<reference evidence="2" key="1">
    <citation type="submission" date="2022-07" db="EMBL/GenBank/DDBJ databases">
        <title>Sphingomonas sp. nov., a novel bacterium isolated from the north slope of the Mount Everest.</title>
        <authorList>
            <person name="Cui X."/>
            <person name="Liu Y."/>
        </authorList>
    </citation>
    <scope>NUCLEOTIDE SEQUENCE</scope>
    <source>
        <strain evidence="2">S5-59</strain>
    </source>
</reference>
<keyword evidence="1" id="KW-0812">Transmembrane</keyword>
<keyword evidence="1" id="KW-1133">Transmembrane helix</keyword>
<dbReference type="RefSeq" id="WP_256507174.1">
    <property type="nucleotide sequence ID" value="NZ_CP101740.1"/>
</dbReference>
<keyword evidence="1" id="KW-0472">Membrane</keyword>
<dbReference type="InterPro" id="IPR009937">
    <property type="entry name" value="Phage_holin_3_6"/>
</dbReference>
<accession>A0ABY5LBD4</accession>
<dbReference type="EMBL" id="CP101740">
    <property type="protein sequence ID" value="UUL83333.1"/>
    <property type="molecule type" value="Genomic_DNA"/>
</dbReference>
<dbReference type="Proteomes" id="UP001058533">
    <property type="component" value="Chromosome"/>
</dbReference>
<name>A0ABY5LBD4_9SPHN</name>
<protein>
    <submittedName>
        <fullName evidence="2">Phage holin family protein</fullName>
    </submittedName>
</protein>
<gene>
    <name evidence="2" type="ORF">NMP03_03620</name>
</gene>
<feature type="transmembrane region" description="Helical" evidence="1">
    <location>
        <begin position="81"/>
        <end position="103"/>
    </location>
</feature>
<proteinExistence type="predicted"/>
<evidence type="ECO:0000256" key="1">
    <source>
        <dbReference type="SAM" id="Phobius"/>
    </source>
</evidence>
<dbReference type="Pfam" id="PF07332">
    <property type="entry name" value="Phage_holin_3_6"/>
    <property type="match status" value="1"/>
</dbReference>
<evidence type="ECO:0000313" key="2">
    <source>
        <dbReference type="EMBL" id="UUL83333.1"/>
    </source>
</evidence>
<keyword evidence="3" id="KW-1185">Reference proteome</keyword>